<dbReference type="InterPro" id="IPR036615">
    <property type="entry name" value="Mur_ligase_C_dom_sf"/>
</dbReference>
<evidence type="ECO:0000259" key="14">
    <source>
        <dbReference type="Pfam" id="PF08245"/>
    </source>
</evidence>
<evidence type="ECO:0000256" key="2">
    <source>
        <dbReference type="ARBA" id="ARBA00022598"/>
    </source>
</evidence>
<keyword evidence="3 10" id="KW-0132">Cell division</keyword>
<keyword evidence="8 10" id="KW-0131">Cell cycle</keyword>
<evidence type="ECO:0000256" key="5">
    <source>
        <dbReference type="ARBA" id="ARBA00022840"/>
    </source>
</evidence>
<dbReference type="InterPro" id="IPR051046">
    <property type="entry name" value="MurCDEF_CellWall_CoF430Synth"/>
</dbReference>
<dbReference type="SUPFAM" id="SSF53244">
    <property type="entry name" value="MurD-like peptide ligases, peptide-binding domain"/>
    <property type="match status" value="1"/>
</dbReference>
<keyword evidence="2 10" id="KW-0436">Ligase</keyword>
<dbReference type="Gene3D" id="3.90.190.20">
    <property type="entry name" value="Mur ligase, C-terminal domain"/>
    <property type="match status" value="1"/>
</dbReference>
<accession>A0A850QQD7</accession>
<evidence type="ECO:0000313" key="16">
    <source>
        <dbReference type="Proteomes" id="UP000588051"/>
    </source>
</evidence>
<comment type="caution">
    <text evidence="15">The sequence shown here is derived from an EMBL/GenBank/DDBJ whole genome shotgun (WGS) entry which is preliminary data.</text>
</comment>
<dbReference type="AlphaFoldDB" id="A0A850QQD7"/>
<dbReference type="PANTHER" id="PTHR43024">
    <property type="entry name" value="UDP-N-ACETYLMURAMOYL-TRIPEPTIDE--D-ALANYL-D-ALANINE LIGASE"/>
    <property type="match status" value="1"/>
</dbReference>
<dbReference type="InterPro" id="IPR000713">
    <property type="entry name" value="Mur_ligase_N"/>
</dbReference>
<comment type="similarity">
    <text evidence="10">Belongs to the MurCDEF family. MurF subfamily.</text>
</comment>
<evidence type="ECO:0000256" key="1">
    <source>
        <dbReference type="ARBA" id="ARBA00022490"/>
    </source>
</evidence>
<dbReference type="PANTHER" id="PTHR43024:SF1">
    <property type="entry name" value="UDP-N-ACETYLMURAMOYL-TRIPEPTIDE--D-ALANYL-D-ALANINE LIGASE"/>
    <property type="match status" value="1"/>
</dbReference>
<dbReference type="GO" id="GO:0005524">
    <property type="term" value="F:ATP binding"/>
    <property type="evidence" value="ECO:0007669"/>
    <property type="project" value="UniProtKB-UniRule"/>
</dbReference>
<keyword evidence="16" id="KW-1185">Reference proteome</keyword>
<dbReference type="NCBIfam" id="TIGR01143">
    <property type="entry name" value="murF"/>
    <property type="match status" value="1"/>
</dbReference>
<keyword evidence="9 10" id="KW-0961">Cell wall biogenesis/degradation</keyword>
<comment type="function">
    <text evidence="10 11">Involved in cell wall formation. Catalyzes the final step in the synthesis of UDP-N-acetylmuramoyl-pentapeptide, the precursor of murein.</text>
</comment>
<feature type="domain" description="Mur ligase central" evidence="14">
    <location>
        <begin position="105"/>
        <end position="297"/>
    </location>
</feature>
<feature type="domain" description="Mur ligase C-terminal" evidence="13">
    <location>
        <begin position="319"/>
        <end position="437"/>
    </location>
</feature>
<sequence>MHATLQQLQQALSSAVMTEDVAITGLTTDSRKIQPGDLFVALRGEHFDAHDFLPQVVQSGAAAVIAEQLPPAFKLPALIVPDTKKALAEAGRYWRQQFTLPVIGVTGSNGKTTVKEMISAILAEAFGASHRLATTGNLNNEIGVPLTMKQLSAEHRAAVIEMGMNHPGEIAVLASVALPTVVLVNNAQREHQEFMQNVRAVAEENGAAIRALPADGIAVFPLADDYADLWRAYARESGQRKVLTFGLTPDANVSATFNPDVFGSRIQFNINGSSGDVFLQAAGQHNVLNALAAVACCHAIGIAMPVIVRGLENFHPVNGRLQRKAAICGAALIDDTYNANPDSVRAAIDVLHQIGGSTVLVLGDMGEVGENGADFHAEIGSYAKARGVQEMFLLGDLVRYTAMTFSGARHFDNLNDLLLALDASLKRDQTVLIKGSRFMKMERVVAHLQGGSDQIFTTPDTIGIH</sequence>
<evidence type="ECO:0000313" key="15">
    <source>
        <dbReference type="EMBL" id="NVO78604.1"/>
    </source>
</evidence>
<dbReference type="Pfam" id="PF08245">
    <property type="entry name" value="Mur_ligase_M"/>
    <property type="match status" value="1"/>
</dbReference>
<comment type="catalytic activity">
    <reaction evidence="10 11">
        <text>D-alanyl-D-alanine + UDP-N-acetyl-alpha-D-muramoyl-L-alanyl-gamma-D-glutamyl-meso-2,6-diaminopimelate + ATP = UDP-N-acetyl-alpha-D-muramoyl-L-alanyl-gamma-D-glutamyl-meso-2,6-diaminopimeloyl-D-alanyl-D-alanine + ADP + phosphate + H(+)</text>
        <dbReference type="Rhea" id="RHEA:28374"/>
        <dbReference type="ChEBI" id="CHEBI:15378"/>
        <dbReference type="ChEBI" id="CHEBI:30616"/>
        <dbReference type="ChEBI" id="CHEBI:43474"/>
        <dbReference type="ChEBI" id="CHEBI:57822"/>
        <dbReference type="ChEBI" id="CHEBI:61386"/>
        <dbReference type="ChEBI" id="CHEBI:83905"/>
        <dbReference type="ChEBI" id="CHEBI:456216"/>
        <dbReference type="EC" id="6.3.2.10"/>
    </reaction>
</comment>
<evidence type="ECO:0000256" key="9">
    <source>
        <dbReference type="ARBA" id="ARBA00023316"/>
    </source>
</evidence>
<dbReference type="GO" id="GO:0009252">
    <property type="term" value="P:peptidoglycan biosynthetic process"/>
    <property type="evidence" value="ECO:0007669"/>
    <property type="project" value="UniProtKB-UniRule"/>
</dbReference>
<comment type="pathway">
    <text evidence="10 11">Cell wall biogenesis; peptidoglycan biosynthesis.</text>
</comment>
<protein>
    <recommendedName>
        <fullName evidence="10 11">UDP-N-acetylmuramoyl-tripeptide--D-alanyl-D-alanine ligase</fullName>
        <ecNumber evidence="10 11">6.3.2.10</ecNumber>
    </recommendedName>
    <alternativeName>
        <fullName evidence="10">D-alanyl-D-alanine-adding enzyme</fullName>
    </alternativeName>
</protein>
<dbReference type="InterPro" id="IPR036565">
    <property type="entry name" value="Mur-like_cat_sf"/>
</dbReference>
<keyword evidence="5 10" id="KW-0067">ATP-binding</keyword>
<evidence type="ECO:0000256" key="3">
    <source>
        <dbReference type="ARBA" id="ARBA00022618"/>
    </source>
</evidence>
<feature type="binding site" evidence="10">
    <location>
        <begin position="107"/>
        <end position="113"/>
    </location>
    <ligand>
        <name>ATP</name>
        <dbReference type="ChEBI" id="CHEBI:30616"/>
    </ligand>
</feature>
<keyword evidence="6 10" id="KW-0133">Cell shape</keyword>
<dbReference type="RefSeq" id="WP_176804127.1">
    <property type="nucleotide sequence ID" value="NZ_JABXYJ010000006.1"/>
</dbReference>
<dbReference type="SUPFAM" id="SSF63418">
    <property type="entry name" value="MurE/MurF N-terminal domain"/>
    <property type="match status" value="1"/>
</dbReference>
<dbReference type="Proteomes" id="UP000588051">
    <property type="component" value="Unassembled WGS sequence"/>
</dbReference>
<evidence type="ECO:0000259" key="13">
    <source>
        <dbReference type="Pfam" id="PF02875"/>
    </source>
</evidence>
<dbReference type="InterPro" id="IPR004101">
    <property type="entry name" value="Mur_ligase_C"/>
</dbReference>
<feature type="domain" description="Mur ligase N-terminal catalytic" evidence="12">
    <location>
        <begin position="23"/>
        <end position="89"/>
    </location>
</feature>
<proteinExistence type="inferred from homology"/>
<dbReference type="EMBL" id="JABXYJ010000006">
    <property type="protein sequence ID" value="NVO78604.1"/>
    <property type="molecule type" value="Genomic_DNA"/>
</dbReference>
<evidence type="ECO:0000256" key="11">
    <source>
        <dbReference type="RuleBase" id="RU004136"/>
    </source>
</evidence>
<dbReference type="EC" id="6.3.2.10" evidence="10 11"/>
<dbReference type="GO" id="GO:0008360">
    <property type="term" value="P:regulation of cell shape"/>
    <property type="evidence" value="ECO:0007669"/>
    <property type="project" value="UniProtKB-KW"/>
</dbReference>
<evidence type="ECO:0000256" key="10">
    <source>
        <dbReference type="HAMAP-Rule" id="MF_02019"/>
    </source>
</evidence>
<gene>
    <name evidence="10 15" type="primary">murF</name>
    <name evidence="15" type="ORF">HV832_12260</name>
</gene>
<dbReference type="HAMAP" id="MF_02019">
    <property type="entry name" value="MurF"/>
    <property type="match status" value="1"/>
</dbReference>
<evidence type="ECO:0000256" key="8">
    <source>
        <dbReference type="ARBA" id="ARBA00023306"/>
    </source>
</evidence>
<dbReference type="Gene3D" id="3.40.1390.10">
    <property type="entry name" value="MurE/MurF, N-terminal domain"/>
    <property type="match status" value="1"/>
</dbReference>
<dbReference type="GO" id="GO:0051301">
    <property type="term" value="P:cell division"/>
    <property type="evidence" value="ECO:0007669"/>
    <property type="project" value="UniProtKB-KW"/>
</dbReference>
<dbReference type="GO" id="GO:0047480">
    <property type="term" value="F:UDP-N-acetylmuramoyl-tripeptide-D-alanyl-D-alanine ligase activity"/>
    <property type="evidence" value="ECO:0007669"/>
    <property type="project" value="UniProtKB-UniRule"/>
</dbReference>
<dbReference type="Pfam" id="PF01225">
    <property type="entry name" value="Mur_ligase"/>
    <property type="match status" value="1"/>
</dbReference>
<dbReference type="InterPro" id="IPR035911">
    <property type="entry name" value="MurE/MurF_N"/>
</dbReference>
<dbReference type="Pfam" id="PF02875">
    <property type="entry name" value="Mur_ligase_C"/>
    <property type="match status" value="1"/>
</dbReference>
<dbReference type="Gene3D" id="3.40.1190.10">
    <property type="entry name" value="Mur-like, catalytic domain"/>
    <property type="match status" value="1"/>
</dbReference>
<dbReference type="InterPro" id="IPR013221">
    <property type="entry name" value="Mur_ligase_cen"/>
</dbReference>
<keyword evidence="1 10" id="KW-0963">Cytoplasm</keyword>
<name>A0A850QQD7_9BURK</name>
<evidence type="ECO:0000256" key="4">
    <source>
        <dbReference type="ARBA" id="ARBA00022741"/>
    </source>
</evidence>
<keyword evidence="7 10" id="KW-0573">Peptidoglycan synthesis</keyword>
<organism evidence="15 16">
    <name type="scientific">Undibacterium oligocarboniphilum</name>
    <dbReference type="NCBI Taxonomy" id="666702"/>
    <lineage>
        <taxon>Bacteria</taxon>
        <taxon>Pseudomonadati</taxon>
        <taxon>Pseudomonadota</taxon>
        <taxon>Betaproteobacteria</taxon>
        <taxon>Burkholderiales</taxon>
        <taxon>Oxalobacteraceae</taxon>
        <taxon>Undibacterium</taxon>
    </lineage>
</organism>
<dbReference type="InterPro" id="IPR005863">
    <property type="entry name" value="UDP-N-AcMur_synth"/>
</dbReference>
<evidence type="ECO:0000256" key="7">
    <source>
        <dbReference type="ARBA" id="ARBA00022984"/>
    </source>
</evidence>
<dbReference type="SUPFAM" id="SSF53623">
    <property type="entry name" value="MurD-like peptide ligases, catalytic domain"/>
    <property type="match status" value="1"/>
</dbReference>
<dbReference type="GO" id="GO:0071555">
    <property type="term" value="P:cell wall organization"/>
    <property type="evidence" value="ECO:0007669"/>
    <property type="project" value="UniProtKB-KW"/>
</dbReference>
<evidence type="ECO:0000256" key="6">
    <source>
        <dbReference type="ARBA" id="ARBA00022960"/>
    </source>
</evidence>
<keyword evidence="4 10" id="KW-0547">Nucleotide-binding</keyword>
<reference evidence="15 16" key="1">
    <citation type="submission" date="2020-06" db="EMBL/GenBank/DDBJ databases">
        <authorList>
            <person name="Qiu C."/>
            <person name="Liu Z."/>
        </authorList>
    </citation>
    <scope>NUCLEOTIDE SEQUENCE [LARGE SCALE GENOMIC DNA]</scope>
    <source>
        <strain evidence="15 16">EM 1</strain>
    </source>
</reference>
<comment type="subcellular location">
    <subcellularLocation>
        <location evidence="10 11">Cytoplasm</location>
    </subcellularLocation>
</comment>
<evidence type="ECO:0000259" key="12">
    <source>
        <dbReference type="Pfam" id="PF01225"/>
    </source>
</evidence>
<dbReference type="UniPathway" id="UPA00219"/>
<dbReference type="GO" id="GO:0005737">
    <property type="term" value="C:cytoplasm"/>
    <property type="evidence" value="ECO:0007669"/>
    <property type="project" value="UniProtKB-SubCell"/>
</dbReference>